<dbReference type="RefSeq" id="WP_256648112.1">
    <property type="nucleotide sequence ID" value="NZ_JANIAA010000001.1"/>
</dbReference>
<dbReference type="Gene3D" id="2.60.120.330">
    <property type="entry name" value="B-lactam Antibiotic, Isopenicillin N Synthase, Chain"/>
    <property type="match status" value="1"/>
</dbReference>
<organism evidence="6 7">
    <name type="scientific">Streptomyces rugosispiralis</name>
    <dbReference type="NCBI Taxonomy" id="2967341"/>
    <lineage>
        <taxon>Bacteria</taxon>
        <taxon>Bacillati</taxon>
        <taxon>Actinomycetota</taxon>
        <taxon>Actinomycetes</taxon>
        <taxon>Kitasatosporales</taxon>
        <taxon>Streptomycetaceae</taxon>
        <taxon>Streptomyces</taxon>
    </lineage>
</organism>
<evidence type="ECO:0000256" key="3">
    <source>
        <dbReference type="RuleBase" id="RU003682"/>
    </source>
</evidence>
<keyword evidence="2" id="KW-0045">Antibiotic biosynthesis</keyword>
<gene>
    <name evidence="6" type="ORF">NP777_01330</name>
</gene>
<keyword evidence="3" id="KW-0560">Oxidoreductase</keyword>
<evidence type="ECO:0000256" key="2">
    <source>
        <dbReference type="ARBA" id="ARBA00023194"/>
    </source>
</evidence>
<evidence type="ECO:0000313" key="7">
    <source>
        <dbReference type="Proteomes" id="UP001204746"/>
    </source>
</evidence>
<dbReference type="Proteomes" id="UP001204746">
    <property type="component" value="Unassembled WGS sequence"/>
</dbReference>
<name>A0ABT1URD4_9ACTN</name>
<dbReference type="InterPro" id="IPR005123">
    <property type="entry name" value="Oxoglu/Fe-dep_dioxygenase_dom"/>
</dbReference>
<keyword evidence="3" id="KW-0479">Metal-binding</keyword>
<feature type="compositionally biased region" description="Basic and acidic residues" evidence="4">
    <location>
        <begin position="80"/>
        <end position="90"/>
    </location>
</feature>
<dbReference type="InterPro" id="IPR044861">
    <property type="entry name" value="IPNS-like_FE2OG_OXY"/>
</dbReference>
<keyword evidence="7" id="KW-1185">Reference proteome</keyword>
<evidence type="ECO:0000259" key="5">
    <source>
        <dbReference type="PROSITE" id="PS51471"/>
    </source>
</evidence>
<evidence type="ECO:0000256" key="4">
    <source>
        <dbReference type="SAM" id="MobiDB-lite"/>
    </source>
</evidence>
<dbReference type="EMBL" id="JANIAA010000001">
    <property type="protein sequence ID" value="MCQ8186916.1"/>
    <property type="molecule type" value="Genomic_DNA"/>
</dbReference>
<dbReference type="InterPro" id="IPR050231">
    <property type="entry name" value="Iron_ascorbate_oxido_reductase"/>
</dbReference>
<dbReference type="PANTHER" id="PTHR47990">
    <property type="entry name" value="2-OXOGLUTARATE (2OG) AND FE(II)-DEPENDENT OXYGENASE SUPERFAMILY PROTEIN-RELATED"/>
    <property type="match status" value="1"/>
</dbReference>
<evidence type="ECO:0000313" key="6">
    <source>
        <dbReference type="EMBL" id="MCQ8186916.1"/>
    </source>
</evidence>
<feature type="domain" description="Fe2OG dioxygenase" evidence="5">
    <location>
        <begin position="154"/>
        <end position="257"/>
    </location>
</feature>
<comment type="similarity">
    <text evidence="3">Belongs to the iron/ascorbate-dependent oxidoreductase family.</text>
</comment>
<keyword evidence="3" id="KW-0408">Iron</keyword>
<dbReference type="SUPFAM" id="SSF51197">
    <property type="entry name" value="Clavaminate synthase-like"/>
    <property type="match status" value="1"/>
</dbReference>
<evidence type="ECO:0000256" key="1">
    <source>
        <dbReference type="ARBA" id="ARBA00004792"/>
    </source>
</evidence>
<reference evidence="6 7" key="1">
    <citation type="submission" date="2022-07" db="EMBL/GenBank/DDBJ databases">
        <authorList>
            <person name="Phongsopitanun W."/>
            <person name="Tanasupawat S."/>
        </authorList>
    </citation>
    <scope>NUCLEOTIDE SEQUENCE [LARGE SCALE GENOMIC DNA]</scope>
    <source>
        <strain evidence="6 7">RCU-064</strain>
    </source>
</reference>
<proteinExistence type="inferred from homology"/>
<dbReference type="PROSITE" id="PS51471">
    <property type="entry name" value="FE2OG_OXY"/>
    <property type="match status" value="1"/>
</dbReference>
<accession>A0ABT1URD4</accession>
<comment type="caution">
    <text evidence="6">The sequence shown here is derived from an EMBL/GenBank/DDBJ whole genome shotgun (WGS) entry which is preliminary data.</text>
</comment>
<comment type="pathway">
    <text evidence="1">Antibiotic biosynthesis.</text>
</comment>
<dbReference type="InterPro" id="IPR027443">
    <property type="entry name" value="IPNS-like_sf"/>
</dbReference>
<dbReference type="Pfam" id="PF03171">
    <property type="entry name" value="2OG-FeII_Oxy"/>
    <property type="match status" value="1"/>
</dbReference>
<sequence>MTTDVVEEEAHLTLPAATVEAGRLRFASPGDADQALRLGAFNLAVPEDLDVSAGLAFCRTFYQPATGGPGDRHRGHREHGHPESKLGYEDRPDQVEQLQLESFLWQRYLPDEVTAVLRRMRELTLDTLYGVFDAAGIPEEDRELVTGGARQDTGLCYTTVNHYRTGLSDRAGIVEHSDSGFITTICTDQPGYEILHEGRWTPVRERAGHFTVNLGDAFRVLTRKLPRPVTAVYHRVPELPSDADTPDRSSFTIYMGPRYDMFLYQYDTEGRLRRFQDFRAFSVEKAGKLGYEFHSRV</sequence>
<protein>
    <recommendedName>
        <fullName evidence="5">Fe2OG dioxygenase domain-containing protein</fullName>
    </recommendedName>
</protein>
<feature type="region of interest" description="Disordered" evidence="4">
    <location>
        <begin position="67"/>
        <end position="90"/>
    </location>
</feature>